<keyword evidence="7" id="KW-1185">Reference proteome</keyword>
<evidence type="ECO:0000313" key="6">
    <source>
        <dbReference type="EMBL" id="OQE05352.1"/>
    </source>
</evidence>
<feature type="compositionally biased region" description="Polar residues" evidence="5">
    <location>
        <begin position="521"/>
        <end position="545"/>
    </location>
</feature>
<dbReference type="STRING" id="29845.A0A1V6RUA3"/>
<protein>
    <recommendedName>
        <fullName evidence="8">Transcription factor domain-containing protein</fullName>
    </recommendedName>
</protein>
<accession>A0A1V6RUA3</accession>
<keyword evidence="2" id="KW-0479">Metal-binding</keyword>
<evidence type="ECO:0000256" key="2">
    <source>
        <dbReference type="ARBA" id="ARBA00022723"/>
    </source>
</evidence>
<evidence type="ECO:0000256" key="4">
    <source>
        <dbReference type="ARBA" id="ARBA00023242"/>
    </source>
</evidence>
<dbReference type="GO" id="GO:0046872">
    <property type="term" value="F:metal ion binding"/>
    <property type="evidence" value="ECO:0007669"/>
    <property type="project" value="UniProtKB-KW"/>
</dbReference>
<name>A0A1V6RUA3_9EURO</name>
<feature type="region of interest" description="Disordered" evidence="5">
    <location>
        <begin position="473"/>
        <end position="545"/>
    </location>
</feature>
<evidence type="ECO:0000256" key="3">
    <source>
        <dbReference type="ARBA" id="ARBA00023125"/>
    </source>
</evidence>
<dbReference type="EMBL" id="MDYP01000025">
    <property type="protein sequence ID" value="OQE05352.1"/>
    <property type="molecule type" value="Genomic_DNA"/>
</dbReference>
<dbReference type="InterPro" id="IPR050987">
    <property type="entry name" value="AtrR-like"/>
</dbReference>
<feature type="compositionally biased region" description="Polar residues" evidence="5">
    <location>
        <begin position="145"/>
        <end position="154"/>
    </location>
</feature>
<proteinExistence type="predicted"/>
<dbReference type="PANTHER" id="PTHR46910:SF3">
    <property type="entry name" value="HALOTOLERANCE PROTEIN 9-RELATED"/>
    <property type="match status" value="1"/>
</dbReference>
<evidence type="ECO:0000256" key="5">
    <source>
        <dbReference type="SAM" id="MobiDB-lite"/>
    </source>
</evidence>
<reference evidence="7" key="1">
    <citation type="journal article" date="2017" name="Nat. Microbiol.">
        <title>Global analysis of biosynthetic gene clusters reveals vast potential of secondary metabolite production in Penicillium species.</title>
        <authorList>
            <person name="Nielsen J.C."/>
            <person name="Grijseels S."/>
            <person name="Prigent S."/>
            <person name="Ji B."/>
            <person name="Dainat J."/>
            <person name="Nielsen K.F."/>
            <person name="Frisvad J.C."/>
            <person name="Workman M."/>
            <person name="Nielsen J."/>
        </authorList>
    </citation>
    <scope>NUCLEOTIDE SEQUENCE [LARGE SCALE GENOMIC DNA]</scope>
    <source>
        <strain evidence="7">IBT 29486</strain>
    </source>
</reference>
<dbReference type="Proteomes" id="UP000191518">
    <property type="component" value="Unassembled WGS sequence"/>
</dbReference>
<dbReference type="PANTHER" id="PTHR46910">
    <property type="entry name" value="TRANSCRIPTION FACTOR PDR1"/>
    <property type="match status" value="1"/>
</dbReference>
<sequence>MVNDADISQPPSALLSMAFPAPSTHPLGLPFCESCQVMGLEAECSYSSAVLTFTENKSTENRITKKTGAPFSFSEPMSSNASALPAIGYKRPRAADSSSEPTEIINAVVGLPTQNDSSHAQETQMPQQPPTKRHKTSELGPGSPDRQSALQRDQVTPAGTGMSSGSELQLPPRLRNISPTLHEDETELRCNLTTEINLQRTRHRNLAAGALRSIIQLLKKAKIERSNIQPASTEPTSSQLEDVELDVEWREQDDLMESAFTKLDKGGRCSRPLLSRFENFLYGPLMSPEERKMQERIICVEECLSSILAAPTSNRNHVFLHRLKKIILNPDVYGLDENDPRIGFLRNEVLTAISTKSRLTRAHCRKFVELLDPDGEMVNANLNSPGVKAETPTLTGKVPPRPTSPRVPSSNTPGTPSRTLNRKQSSFASLSPSPSHPPLSSSRSSSLSTPLESIDLTEDTMSFHLTATTRKITKRVVSGSQSSQFNDTMASPVVQSATKKRPGPDSQSNDIISPSPKRAVSGTQSSNSNNALVPTPNRITSGSQPLSFETPKKLWNIFMKKQAALMPILNLDQLKAAFALAVNHGKITLTAIDPTFGLCIAIACHLTRNVDLGEGRKWYDAALSNQGEPLNARPSLKFFQHQILQIHYLHMAGHLKMAWDILSLAISRAQSLQMHTTHGGCLALDEESLEQVRLVWQYLWTKKISLSLQFGIVYQSLDTFDESPMPMQSHITENMGVSGMQTTEQSHATPSFFIACVSLFKFTDDLITVENDLRVTRMECPIKWLSIVDLRGFQELNEKLSSWKDGLPKILEWRGHGIDFTMQKDLVIRRMCLLAHMRFMYFRLRQHRPFFILSLRLSQMCACETSPHLTSKGVDSVDASPVLGLVYYSAIKCLTAAQDIVKCLCASFADAGDEDAKCEQLEYLYAAGTILIAARTAPLLVNGTWYGLPSAAATAKSLTTMTEELKEIDILLRNYQGSCQQAPKLKRRIERVRVVLDQLSLQSVSSSGIVTDNEITFEPVIWNRIYDRLRLDVPFERFPGNSQSGVVGRRKTLGWLESLPIDIYIEN</sequence>
<keyword evidence="3" id="KW-0238">DNA-binding</keyword>
<gene>
    <name evidence="6" type="ORF">PENVUL_c025G05508</name>
</gene>
<organism evidence="6 7">
    <name type="scientific">Penicillium vulpinum</name>
    <dbReference type="NCBI Taxonomy" id="29845"/>
    <lineage>
        <taxon>Eukaryota</taxon>
        <taxon>Fungi</taxon>
        <taxon>Dikarya</taxon>
        <taxon>Ascomycota</taxon>
        <taxon>Pezizomycotina</taxon>
        <taxon>Eurotiomycetes</taxon>
        <taxon>Eurotiomycetidae</taxon>
        <taxon>Eurotiales</taxon>
        <taxon>Aspergillaceae</taxon>
        <taxon>Penicillium</taxon>
    </lineage>
</organism>
<comment type="caution">
    <text evidence="6">The sequence shown here is derived from an EMBL/GenBank/DDBJ whole genome shotgun (WGS) entry which is preliminary data.</text>
</comment>
<dbReference type="GO" id="GO:0003700">
    <property type="term" value="F:DNA-binding transcription factor activity"/>
    <property type="evidence" value="ECO:0007669"/>
    <property type="project" value="InterPro"/>
</dbReference>
<evidence type="ECO:0008006" key="8">
    <source>
        <dbReference type="Google" id="ProtNLM"/>
    </source>
</evidence>
<feature type="compositionally biased region" description="Low complexity" evidence="5">
    <location>
        <begin position="425"/>
        <end position="450"/>
    </location>
</feature>
<dbReference type="CDD" id="cd12148">
    <property type="entry name" value="fungal_TF_MHR"/>
    <property type="match status" value="1"/>
</dbReference>
<dbReference type="GO" id="GO:0005634">
    <property type="term" value="C:nucleus"/>
    <property type="evidence" value="ECO:0007669"/>
    <property type="project" value="UniProtKB-SubCell"/>
</dbReference>
<feature type="compositionally biased region" description="Polar residues" evidence="5">
    <location>
        <begin position="414"/>
        <end position="424"/>
    </location>
</feature>
<feature type="region of interest" description="Disordered" evidence="5">
    <location>
        <begin position="381"/>
        <end position="450"/>
    </location>
</feature>
<feature type="compositionally biased region" description="Polar residues" evidence="5">
    <location>
        <begin position="478"/>
        <end position="497"/>
    </location>
</feature>
<feature type="region of interest" description="Disordered" evidence="5">
    <location>
        <begin position="114"/>
        <end position="173"/>
    </location>
</feature>
<feature type="compositionally biased region" description="Polar residues" evidence="5">
    <location>
        <begin position="114"/>
        <end position="126"/>
    </location>
</feature>
<dbReference type="GO" id="GO:0003677">
    <property type="term" value="F:DNA binding"/>
    <property type="evidence" value="ECO:0007669"/>
    <property type="project" value="UniProtKB-KW"/>
</dbReference>
<keyword evidence="4" id="KW-0539">Nucleus</keyword>
<dbReference type="AlphaFoldDB" id="A0A1V6RUA3"/>
<evidence type="ECO:0000256" key="1">
    <source>
        <dbReference type="ARBA" id="ARBA00004123"/>
    </source>
</evidence>
<comment type="subcellular location">
    <subcellularLocation>
        <location evidence="1">Nucleus</location>
    </subcellularLocation>
</comment>
<evidence type="ECO:0000313" key="7">
    <source>
        <dbReference type="Proteomes" id="UP000191518"/>
    </source>
</evidence>